<dbReference type="GO" id="GO:0005886">
    <property type="term" value="C:plasma membrane"/>
    <property type="evidence" value="ECO:0007669"/>
    <property type="project" value="UniProtKB-SubCell"/>
</dbReference>
<dbReference type="InterPro" id="IPR010920">
    <property type="entry name" value="LSM_dom_sf"/>
</dbReference>
<evidence type="ECO:0000256" key="3">
    <source>
        <dbReference type="ARBA" id="ARBA00022475"/>
    </source>
</evidence>
<sequence>MEDFFSDIIRHIESYYYKLVDITPKIGLAILIFLLAWFVASRLQQFSDARLKRRMHDPLLANFISRLIKAVMLILGILVVFRIIGLTGVATSLLAGAGISAFVIGFALKDIGENFLAGILLAFKRPFSIGEIIESNGVKGKVIALNLRDTQIKSDGKDIYIPNALLVKNSLINYNSGGYLLQDFTVNLEYGADYQKAIELVKAKLTEIDEVINEKLENSVVISGVTGNTVQLTTRYWVKTDADMTNGSTRSKVLIEVMETLSSNGYALIKL</sequence>
<protein>
    <submittedName>
        <fullName evidence="10">Mechanosensitive ion channel protein MscS</fullName>
    </submittedName>
</protein>
<comment type="subcellular location">
    <subcellularLocation>
        <location evidence="1">Cell membrane</location>
        <topology evidence="1">Multi-pass membrane protein</topology>
    </subcellularLocation>
</comment>
<evidence type="ECO:0000256" key="2">
    <source>
        <dbReference type="ARBA" id="ARBA00008017"/>
    </source>
</evidence>
<dbReference type="Pfam" id="PF00924">
    <property type="entry name" value="MS_channel_2nd"/>
    <property type="match status" value="1"/>
</dbReference>
<keyword evidence="4 7" id="KW-0812">Transmembrane</keyword>
<dbReference type="SUPFAM" id="SSF82689">
    <property type="entry name" value="Mechanosensitive channel protein MscS (YggB), C-terminal domain"/>
    <property type="match status" value="1"/>
</dbReference>
<dbReference type="InterPro" id="IPR011014">
    <property type="entry name" value="MscS_channel_TM-2"/>
</dbReference>
<reference evidence="10 11" key="1">
    <citation type="submission" date="2018-04" db="EMBL/GenBank/DDBJ databases">
        <title>Genome sequencing of Flavobacterium sp. HYN0048.</title>
        <authorList>
            <person name="Yi H."/>
            <person name="Baek C."/>
        </authorList>
    </citation>
    <scope>NUCLEOTIDE SEQUENCE [LARGE SCALE GENOMIC DNA]</scope>
    <source>
        <strain evidence="10 11">HYN0048</strain>
    </source>
</reference>
<proteinExistence type="inferred from homology"/>
<dbReference type="PANTHER" id="PTHR30221:SF1">
    <property type="entry name" value="SMALL-CONDUCTANCE MECHANOSENSITIVE CHANNEL"/>
    <property type="match status" value="1"/>
</dbReference>
<accession>A0A2S0RFG9</accession>
<dbReference type="Pfam" id="PF21082">
    <property type="entry name" value="MS_channel_3rd"/>
    <property type="match status" value="1"/>
</dbReference>
<dbReference type="EMBL" id="CP028811">
    <property type="protein sequence ID" value="AWA29831.1"/>
    <property type="molecule type" value="Genomic_DNA"/>
</dbReference>
<dbReference type="OrthoDB" id="1522493at2"/>
<evidence type="ECO:0000256" key="5">
    <source>
        <dbReference type="ARBA" id="ARBA00022989"/>
    </source>
</evidence>
<dbReference type="InterPro" id="IPR045275">
    <property type="entry name" value="MscS_archaea/bacteria_type"/>
</dbReference>
<dbReference type="Gene3D" id="1.10.287.1260">
    <property type="match status" value="1"/>
</dbReference>
<dbReference type="KEGG" id="fmg:HYN48_06925"/>
<keyword evidence="11" id="KW-1185">Reference proteome</keyword>
<dbReference type="SUPFAM" id="SSF82861">
    <property type="entry name" value="Mechanosensitive channel protein MscS (YggB), transmembrane region"/>
    <property type="match status" value="1"/>
</dbReference>
<dbReference type="InterPro" id="IPR023408">
    <property type="entry name" value="MscS_beta-dom_sf"/>
</dbReference>
<feature type="transmembrane region" description="Helical" evidence="7">
    <location>
        <begin position="90"/>
        <end position="108"/>
    </location>
</feature>
<evidence type="ECO:0000313" key="10">
    <source>
        <dbReference type="EMBL" id="AWA29831.1"/>
    </source>
</evidence>
<keyword evidence="5 7" id="KW-1133">Transmembrane helix</keyword>
<dbReference type="InterPro" id="IPR049278">
    <property type="entry name" value="MS_channel_C"/>
</dbReference>
<feature type="domain" description="Mechanosensitive ion channel MscS C-terminal" evidence="9">
    <location>
        <begin position="184"/>
        <end position="265"/>
    </location>
</feature>
<keyword evidence="3" id="KW-1003">Cell membrane</keyword>
<comment type="similarity">
    <text evidence="2">Belongs to the MscS (TC 1.A.23) family.</text>
</comment>
<dbReference type="SUPFAM" id="SSF50182">
    <property type="entry name" value="Sm-like ribonucleoproteins"/>
    <property type="match status" value="1"/>
</dbReference>
<dbReference type="InterPro" id="IPR006685">
    <property type="entry name" value="MscS_channel_2nd"/>
</dbReference>
<evidence type="ECO:0000256" key="6">
    <source>
        <dbReference type="ARBA" id="ARBA00023136"/>
    </source>
</evidence>
<dbReference type="GO" id="GO:0008381">
    <property type="term" value="F:mechanosensitive monoatomic ion channel activity"/>
    <property type="evidence" value="ECO:0007669"/>
    <property type="project" value="InterPro"/>
</dbReference>
<evidence type="ECO:0000256" key="7">
    <source>
        <dbReference type="SAM" id="Phobius"/>
    </source>
</evidence>
<dbReference type="AlphaFoldDB" id="A0A2S0RFG9"/>
<keyword evidence="6 7" id="KW-0472">Membrane</keyword>
<dbReference type="RefSeq" id="WP_108370415.1">
    <property type="nucleotide sequence ID" value="NZ_CP028811.1"/>
</dbReference>
<feature type="domain" description="Mechanosensitive ion channel MscS" evidence="8">
    <location>
        <begin position="113"/>
        <end position="175"/>
    </location>
</feature>
<dbReference type="Gene3D" id="3.30.70.100">
    <property type="match status" value="1"/>
</dbReference>
<dbReference type="PANTHER" id="PTHR30221">
    <property type="entry name" value="SMALL-CONDUCTANCE MECHANOSENSITIVE CHANNEL"/>
    <property type="match status" value="1"/>
</dbReference>
<evidence type="ECO:0000259" key="9">
    <source>
        <dbReference type="Pfam" id="PF21082"/>
    </source>
</evidence>
<evidence type="ECO:0000256" key="1">
    <source>
        <dbReference type="ARBA" id="ARBA00004651"/>
    </source>
</evidence>
<name>A0A2S0RFG9_9FLAO</name>
<dbReference type="Gene3D" id="2.30.30.60">
    <property type="match status" value="1"/>
</dbReference>
<evidence type="ECO:0000256" key="4">
    <source>
        <dbReference type="ARBA" id="ARBA00022692"/>
    </source>
</evidence>
<organism evidence="10 11">
    <name type="scientific">Flavobacterium magnum</name>
    <dbReference type="NCBI Taxonomy" id="2162713"/>
    <lineage>
        <taxon>Bacteria</taxon>
        <taxon>Pseudomonadati</taxon>
        <taxon>Bacteroidota</taxon>
        <taxon>Flavobacteriia</taxon>
        <taxon>Flavobacteriales</taxon>
        <taxon>Flavobacteriaceae</taxon>
        <taxon>Flavobacterium</taxon>
    </lineage>
</organism>
<gene>
    <name evidence="10" type="ORF">HYN48_06925</name>
</gene>
<dbReference type="InterPro" id="IPR011066">
    <property type="entry name" value="MscS_channel_C_sf"/>
</dbReference>
<feature type="transmembrane region" description="Helical" evidence="7">
    <location>
        <begin position="26"/>
        <end position="43"/>
    </location>
</feature>
<feature type="transmembrane region" description="Helical" evidence="7">
    <location>
        <begin position="63"/>
        <end position="84"/>
    </location>
</feature>
<evidence type="ECO:0000313" key="11">
    <source>
        <dbReference type="Proteomes" id="UP000244193"/>
    </source>
</evidence>
<dbReference type="Proteomes" id="UP000244193">
    <property type="component" value="Chromosome"/>
</dbReference>
<evidence type="ECO:0000259" key="8">
    <source>
        <dbReference type="Pfam" id="PF00924"/>
    </source>
</evidence>